<feature type="compositionally biased region" description="Low complexity" evidence="1">
    <location>
        <begin position="759"/>
        <end position="771"/>
    </location>
</feature>
<dbReference type="Proteomes" id="UP000024404">
    <property type="component" value="Unassembled WGS sequence"/>
</dbReference>
<dbReference type="OMA" id="CHEFDAV"/>
<reference evidence="3" key="2">
    <citation type="submission" date="2022-06" db="UniProtKB">
        <authorList>
            <consortium name="EnsemblMetazoa"/>
        </authorList>
    </citation>
    <scope>IDENTIFICATION</scope>
</reference>
<evidence type="ECO:0008006" key="5">
    <source>
        <dbReference type="Google" id="ProtNLM"/>
    </source>
</evidence>
<dbReference type="AlphaFoldDB" id="A0A8R1XQ63"/>
<protein>
    <recommendedName>
        <fullName evidence="5">Apple domain-containing protein</fullName>
    </recommendedName>
</protein>
<evidence type="ECO:0000256" key="2">
    <source>
        <dbReference type="SAM" id="SignalP"/>
    </source>
</evidence>
<feature type="compositionally biased region" description="Basic and acidic residues" evidence="1">
    <location>
        <begin position="628"/>
        <end position="637"/>
    </location>
</feature>
<feature type="chain" id="PRO_5035933396" description="Apple domain-containing protein" evidence="2">
    <location>
        <begin position="21"/>
        <end position="1119"/>
    </location>
</feature>
<feature type="compositionally biased region" description="Polar residues" evidence="1">
    <location>
        <begin position="670"/>
        <end position="681"/>
    </location>
</feature>
<feature type="region of interest" description="Disordered" evidence="1">
    <location>
        <begin position="893"/>
        <end position="916"/>
    </location>
</feature>
<organism evidence="3 4">
    <name type="scientific">Onchocerca volvulus</name>
    <dbReference type="NCBI Taxonomy" id="6282"/>
    <lineage>
        <taxon>Eukaryota</taxon>
        <taxon>Metazoa</taxon>
        <taxon>Ecdysozoa</taxon>
        <taxon>Nematoda</taxon>
        <taxon>Chromadorea</taxon>
        <taxon>Rhabditida</taxon>
        <taxon>Spirurina</taxon>
        <taxon>Spiruromorpha</taxon>
        <taxon>Filarioidea</taxon>
        <taxon>Onchocercidae</taxon>
        <taxon>Onchocerca</taxon>
    </lineage>
</organism>
<evidence type="ECO:0000313" key="3">
    <source>
        <dbReference type="EnsemblMetazoa" id="OVOC2249.1"/>
    </source>
</evidence>
<reference evidence="4" key="1">
    <citation type="submission" date="2013-10" db="EMBL/GenBank/DDBJ databases">
        <title>Genome sequencing of Onchocerca volvulus.</title>
        <authorList>
            <person name="Cotton J."/>
            <person name="Tsai J."/>
            <person name="Stanley E."/>
            <person name="Tracey A."/>
            <person name="Holroyd N."/>
            <person name="Lustigman S."/>
            <person name="Berriman M."/>
        </authorList>
    </citation>
    <scope>NUCLEOTIDE SEQUENCE</scope>
</reference>
<keyword evidence="2" id="KW-0732">Signal</keyword>
<dbReference type="EMBL" id="CMVM020000073">
    <property type="status" value="NOT_ANNOTATED_CDS"/>
    <property type="molecule type" value="Genomic_DNA"/>
</dbReference>
<evidence type="ECO:0000256" key="1">
    <source>
        <dbReference type="SAM" id="MobiDB-lite"/>
    </source>
</evidence>
<proteinExistence type="predicted"/>
<keyword evidence="4" id="KW-1185">Reference proteome</keyword>
<feature type="signal peptide" evidence="2">
    <location>
        <begin position="1"/>
        <end position="20"/>
    </location>
</feature>
<feature type="compositionally biased region" description="Low complexity" evidence="1">
    <location>
        <begin position="781"/>
        <end position="790"/>
    </location>
</feature>
<feature type="compositionally biased region" description="Polar residues" evidence="1">
    <location>
        <begin position="723"/>
        <end position="734"/>
    </location>
</feature>
<accession>A0A8R1XQ63</accession>
<feature type="compositionally biased region" description="Polar residues" evidence="1">
    <location>
        <begin position="823"/>
        <end position="835"/>
    </location>
</feature>
<feature type="compositionally biased region" description="Low complexity" evidence="1">
    <location>
        <begin position="802"/>
        <end position="811"/>
    </location>
</feature>
<feature type="compositionally biased region" description="Polar residues" evidence="1">
    <location>
        <begin position="900"/>
        <end position="914"/>
    </location>
</feature>
<feature type="region of interest" description="Disordered" evidence="1">
    <location>
        <begin position="615"/>
        <end position="872"/>
    </location>
</feature>
<name>A0A8R1XQ63_ONCVO</name>
<evidence type="ECO:0000313" key="4">
    <source>
        <dbReference type="Proteomes" id="UP000024404"/>
    </source>
</evidence>
<sequence length="1119" mass="132871">MSLPINIIILSLFITLFIEADEKYQRKRLPTKNGSFLNNHSLNNSIKLMKFKKRQIESLCSRFHKNTAYLGAKPIFSLTVSTIRQCRDTCLDLYPYCVAVIFYQITILSKPLCYLFDKNSIHKDVVLYPEKPLAKHDIINTIEIVADCHEFDAVPPLSDTFTTSSDKVSRARRASNIGNPIKRNGLWTSWTKCDNSKTRYQIRSQSCEYGRIIQKRQCSNKSSFEISPFPYSSPFHPYPPEPYEHPDDKSLEYQYRLAEHLKQLQKSRIYCCKRQEWYREHVNKNYIEICRHSCPPSDLLNIERNFDKPLYYQQQQFIPSKESSHISSQKNRIQEYKGQTEEIMSPLSVSSIPAYETNDEKNEQEQSIVKKQLSSWNDKSSLDLPQEVRKSTKNYQKDKAINHMIVDEQMRKHEEEYFHQLQSQQDKITDESLIKPNLINDKEKQAHRTIISQGYYRHNEHDDNYQPHQQRIQDDPQQDEFVNEHGGTFEENHYQEHNRDHHRVPTENGDAGESEFDGNDYGYDYDNQDETPITVNHEQTSTQEIANSQFPHQIYPYDTRDETSTVMSYLYPDQESYLNQSEHVQHHLIGSLVEKDHKQQQEQPYHLGASFDDQYRQEEEQQELSKLSPEDYHRELETQPQPSGIESDEYYHRQQVQPQPSEFEIDENNRLQQQQEFSTLSPEDYRREQETQSQLSESEFDEYYRGQQAQSQSSESEFDEYNRLQQQQEFSTLSPEDHRREQESQPQLPESELDEYYRRQQAQQVQPQPSESEPDEYYRRQQAQQIQPQPSESELDEYYRRQQAQQVQPQPSESELDEYYRRQQAQETPQLSFSPSDDYYRQQQQQYIADAHQDGRDVPYYPDTSRYLYQGQPSSNTQDFCIFFDEYYRQQQTLQVQPQPSESELQQVQPQPSESELDEYYRRQQAQEIQPQPSESELDEYYRRQQAQQIQPQPSESELDEYYRRQQAQQVQPQPSESELDEYYRRQQAQETPQLSFSPSDDYYRQQQQQYIADAHQDGRDVPYYPDTSRYLYQGQPSSNTQDFCIFFGNFFPFKCNGIRGQRGPSVRLRVVIVYKQDNEHVAPEATVTVKQFSIDRVISDHVAYEPNGAIGVNVLIKI</sequence>
<dbReference type="EnsemblMetazoa" id="OVOC2249.1">
    <property type="protein sequence ID" value="OVOC2249.1"/>
    <property type="gene ID" value="WBGene00239058"/>
</dbReference>